<keyword evidence="1" id="KW-0732">Signal</keyword>
<dbReference type="EMBL" id="JH431968">
    <property type="status" value="NOT_ANNOTATED_CDS"/>
    <property type="molecule type" value="Genomic_DNA"/>
</dbReference>
<keyword evidence="3" id="KW-1185">Reference proteome</keyword>
<evidence type="ECO:0000256" key="1">
    <source>
        <dbReference type="SAM" id="SignalP"/>
    </source>
</evidence>
<evidence type="ECO:0000313" key="2">
    <source>
        <dbReference type="EnsemblMetazoa" id="SMAR010218-PA"/>
    </source>
</evidence>
<protein>
    <submittedName>
        <fullName evidence="2">Uncharacterized protein</fullName>
    </submittedName>
</protein>
<sequence length="116" mass="13634">MQRTRWVRPGVFRCFTVILIGLISGLSGSDDKSDVKMTNSPIFYMEWNDLMHFRPKMDAETSKSLQSSTNRLPLMFNLNWKRKKIVDDKIIQLDNVFFSNGKPEVLYIDYLKPIKQ</sequence>
<feature type="signal peptide" evidence="1">
    <location>
        <begin position="1"/>
        <end position="28"/>
    </location>
</feature>
<dbReference type="HOGENOM" id="CLU_2099912_0_0_1"/>
<dbReference type="AlphaFoldDB" id="T1J927"/>
<organism evidence="2 3">
    <name type="scientific">Strigamia maritima</name>
    <name type="common">European centipede</name>
    <name type="synonym">Geophilus maritimus</name>
    <dbReference type="NCBI Taxonomy" id="126957"/>
    <lineage>
        <taxon>Eukaryota</taxon>
        <taxon>Metazoa</taxon>
        <taxon>Ecdysozoa</taxon>
        <taxon>Arthropoda</taxon>
        <taxon>Myriapoda</taxon>
        <taxon>Chilopoda</taxon>
        <taxon>Pleurostigmophora</taxon>
        <taxon>Geophilomorpha</taxon>
        <taxon>Linotaeniidae</taxon>
        <taxon>Strigamia</taxon>
    </lineage>
</organism>
<evidence type="ECO:0000313" key="3">
    <source>
        <dbReference type="Proteomes" id="UP000014500"/>
    </source>
</evidence>
<reference evidence="2" key="2">
    <citation type="submission" date="2015-02" db="UniProtKB">
        <authorList>
            <consortium name="EnsemblMetazoa"/>
        </authorList>
    </citation>
    <scope>IDENTIFICATION</scope>
</reference>
<dbReference type="Proteomes" id="UP000014500">
    <property type="component" value="Unassembled WGS sequence"/>
</dbReference>
<proteinExistence type="predicted"/>
<accession>T1J927</accession>
<name>T1J927_STRMM</name>
<dbReference type="EnsemblMetazoa" id="SMAR010218-RA">
    <property type="protein sequence ID" value="SMAR010218-PA"/>
    <property type="gene ID" value="SMAR010218"/>
</dbReference>
<feature type="chain" id="PRO_5004580048" evidence="1">
    <location>
        <begin position="29"/>
        <end position="116"/>
    </location>
</feature>
<reference evidence="3" key="1">
    <citation type="submission" date="2011-05" db="EMBL/GenBank/DDBJ databases">
        <authorList>
            <person name="Richards S.R."/>
            <person name="Qu J."/>
            <person name="Jiang H."/>
            <person name="Jhangiani S.N."/>
            <person name="Agravi P."/>
            <person name="Goodspeed R."/>
            <person name="Gross S."/>
            <person name="Mandapat C."/>
            <person name="Jackson L."/>
            <person name="Mathew T."/>
            <person name="Pu L."/>
            <person name="Thornton R."/>
            <person name="Saada N."/>
            <person name="Wilczek-Boney K.B."/>
            <person name="Lee S."/>
            <person name="Kovar C."/>
            <person name="Wu Y."/>
            <person name="Scherer S.E."/>
            <person name="Worley K.C."/>
            <person name="Muzny D.M."/>
            <person name="Gibbs R."/>
        </authorList>
    </citation>
    <scope>NUCLEOTIDE SEQUENCE</scope>
    <source>
        <strain evidence="3">Brora</strain>
    </source>
</reference>